<dbReference type="Proteomes" id="UP000276834">
    <property type="component" value="Unassembled WGS sequence"/>
</dbReference>
<dbReference type="EMBL" id="QUSF01000091">
    <property type="protein sequence ID" value="RLV93459.1"/>
    <property type="molecule type" value="Genomic_DNA"/>
</dbReference>
<accession>A0A3L8S2B7</accession>
<sequence length="113" mass="13118">MPVRRRLRCHKRSVDSRLQSEIPTSHIPKCFKQESCGHPKRSSFLPFLESTVCAQIHDVCDSTEDTEISFPRYPIQICSSCLELGEFWVCFCLEFSVFGLVSFWYVDKCLKCS</sequence>
<keyword evidence="1" id="KW-0812">Transmembrane</keyword>
<keyword evidence="3" id="KW-1185">Reference proteome</keyword>
<name>A0A3L8S2B7_CHLGU</name>
<keyword evidence="1" id="KW-1133">Transmembrane helix</keyword>
<evidence type="ECO:0000256" key="1">
    <source>
        <dbReference type="SAM" id="Phobius"/>
    </source>
</evidence>
<evidence type="ECO:0000313" key="2">
    <source>
        <dbReference type="EMBL" id="RLV93459.1"/>
    </source>
</evidence>
<comment type="caution">
    <text evidence="2">The sequence shown here is derived from an EMBL/GenBank/DDBJ whole genome shotgun (WGS) entry which is preliminary data.</text>
</comment>
<organism evidence="2 3">
    <name type="scientific">Chloebia gouldiae</name>
    <name type="common">Gouldian finch</name>
    <name type="synonym">Erythrura gouldiae</name>
    <dbReference type="NCBI Taxonomy" id="44316"/>
    <lineage>
        <taxon>Eukaryota</taxon>
        <taxon>Metazoa</taxon>
        <taxon>Chordata</taxon>
        <taxon>Craniata</taxon>
        <taxon>Vertebrata</taxon>
        <taxon>Euteleostomi</taxon>
        <taxon>Archelosauria</taxon>
        <taxon>Archosauria</taxon>
        <taxon>Dinosauria</taxon>
        <taxon>Saurischia</taxon>
        <taxon>Theropoda</taxon>
        <taxon>Coelurosauria</taxon>
        <taxon>Aves</taxon>
        <taxon>Neognathae</taxon>
        <taxon>Neoaves</taxon>
        <taxon>Telluraves</taxon>
        <taxon>Australaves</taxon>
        <taxon>Passeriformes</taxon>
        <taxon>Passeroidea</taxon>
        <taxon>Passeridae</taxon>
        <taxon>Chloebia</taxon>
    </lineage>
</organism>
<dbReference type="AlphaFoldDB" id="A0A3L8S2B7"/>
<proteinExistence type="predicted"/>
<evidence type="ECO:0000313" key="3">
    <source>
        <dbReference type="Proteomes" id="UP000276834"/>
    </source>
</evidence>
<feature type="transmembrane region" description="Helical" evidence="1">
    <location>
        <begin position="87"/>
        <end position="106"/>
    </location>
</feature>
<reference evidence="2 3" key="1">
    <citation type="journal article" date="2018" name="Proc. R. Soc. B">
        <title>A non-coding region near Follistatin controls head colour polymorphism in the Gouldian finch.</title>
        <authorList>
            <person name="Toomey M.B."/>
            <person name="Marques C.I."/>
            <person name="Andrade P."/>
            <person name="Araujo P.M."/>
            <person name="Sabatino S."/>
            <person name="Gazda M.A."/>
            <person name="Afonso S."/>
            <person name="Lopes R.J."/>
            <person name="Corbo J.C."/>
            <person name="Carneiro M."/>
        </authorList>
    </citation>
    <scope>NUCLEOTIDE SEQUENCE [LARGE SCALE GENOMIC DNA]</scope>
    <source>
        <strain evidence="2">Red01</strain>
        <tissue evidence="2">Muscle</tissue>
    </source>
</reference>
<gene>
    <name evidence="2" type="ORF">DV515_00013443</name>
</gene>
<protein>
    <submittedName>
        <fullName evidence="2">Uncharacterized protein</fullName>
    </submittedName>
</protein>
<keyword evidence="1" id="KW-0472">Membrane</keyword>